<dbReference type="VEuPathDB" id="MicrosporidiaDB:TUBRATIS_23430"/>
<feature type="transmembrane region" description="Helical" evidence="1">
    <location>
        <begin position="60"/>
        <end position="76"/>
    </location>
</feature>
<keyword evidence="1" id="KW-0812">Transmembrane</keyword>
<organism evidence="2 3">
    <name type="scientific">Tubulinosema ratisbonensis</name>
    <dbReference type="NCBI Taxonomy" id="291195"/>
    <lineage>
        <taxon>Eukaryota</taxon>
        <taxon>Fungi</taxon>
        <taxon>Fungi incertae sedis</taxon>
        <taxon>Microsporidia</taxon>
        <taxon>Tubulinosematoidea</taxon>
        <taxon>Tubulinosematidae</taxon>
        <taxon>Tubulinosema</taxon>
    </lineage>
</organism>
<keyword evidence="3" id="KW-1185">Reference proteome</keyword>
<evidence type="ECO:0000256" key="1">
    <source>
        <dbReference type="SAM" id="Phobius"/>
    </source>
</evidence>
<protein>
    <submittedName>
        <fullName evidence="2">Uncharacterized protein</fullName>
    </submittedName>
</protein>
<proteinExistence type="predicted"/>
<gene>
    <name evidence="2" type="ORF">TUBRATIS_23430</name>
</gene>
<name>A0A437AJC4_9MICR</name>
<feature type="transmembrane region" description="Helical" evidence="1">
    <location>
        <begin position="209"/>
        <end position="226"/>
    </location>
</feature>
<evidence type="ECO:0000313" key="3">
    <source>
        <dbReference type="Proteomes" id="UP000282876"/>
    </source>
</evidence>
<accession>A0A437AJC4</accession>
<dbReference type="Proteomes" id="UP000282876">
    <property type="component" value="Unassembled WGS sequence"/>
</dbReference>
<feature type="transmembrane region" description="Helical" evidence="1">
    <location>
        <begin position="137"/>
        <end position="158"/>
    </location>
</feature>
<reference evidence="2 3" key="1">
    <citation type="submission" date="2018-10" db="EMBL/GenBank/DDBJ databases">
        <title>Draft genome sequence of the microsporidian Tubulinosema ratisbonensis.</title>
        <authorList>
            <person name="Polonais V."/>
            <person name="Peyretaillade E."/>
            <person name="Niehus S."/>
            <person name="Wawrzyniak I."/>
            <person name="Franchet A."/>
            <person name="Gaspin C."/>
            <person name="Reichstadt M."/>
            <person name="Belser C."/>
            <person name="Labadie K."/>
            <person name="Delbac F."/>
            <person name="Ferrandon D."/>
        </authorList>
    </citation>
    <scope>NUCLEOTIDE SEQUENCE [LARGE SCALE GENOMIC DNA]</scope>
    <source>
        <strain evidence="2 3">Franzen</strain>
    </source>
</reference>
<feature type="transmembrane region" description="Helical" evidence="1">
    <location>
        <begin position="179"/>
        <end position="197"/>
    </location>
</feature>
<dbReference type="EMBL" id="RCSS01000606">
    <property type="protein sequence ID" value="RVD91212.1"/>
    <property type="molecule type" value="Genomic_DNA"/>
</dbReference>
<feature type="transmembrane region" description="Helical" evidence="1">
    <location>
        <begin position="97"/>
        <end position="117"/>
    </location>
</feature>
<dbReference type="AlphaFoldDB" id="A0A437AJC4"/>
<evidence type="ECO:0000313" key="2">
    <source>
        <dbReference type="EMBL" id="RVD91212.1"/>
    </source>
</evidence>
<comment type="caution">
    <text evidence="2">The sequence shown here is derived from an EMBL/GenBank/DDBJ whole genome shotgun (WGS) entry which is preliminary data.</text>
</comment>
<feature type="transmembrane region" description="Helical" evidence="1">
    <location>
        <begin position="238"/>
        <end position="256"/>
    </location>
</feature>
<sequence length="272" mass="32064">MNKYETLTEESDHEDTNDRNDRLISLSFKNIKIFCSVFDWFLTATLIANCIKYLDFFTWFKMYSLILILVFVFFLYRGETINKSISNLLTFNENVKLVLFLSNLLLFSSYCCKNIYSLVIQHNNLSNNLNSGTNFDYFPFINLGLNTLSLVIMSYFSFTLFSKNKTDIQRINLNTMYKHFAALLILMGVFLSFYLYWFNNATLVKELAIGTTLFIILFCVLPILQPKKYSKFRDEKKFLIVASMIRICCFLIRYSGFIDHFSQVKNINYQTN</sequence>
<keyword evidence="1" id="KW-1133">Transmembrane helix</keyword>
<keyword evidence="1" id="KW-0472">Membrane</keyword>